<gene>
    <name evidence="2" type="ORF">RY831_26220</name>
</gene>
<dbReference type="Pfam" id="PF12680">
    <property type="entry name" value="SnoaL_2"/>
    <property type="match status" value="1"/>
</dbReference>
<organism evidence="2 3">
    <name type="scientific">Noviherbaspirillum album</name>
    <dbReference type="NCBI Taxonomy" id="3080276"/>
    <lineage>
        <taxon>Bacteria</taxon>
        <taxon>Pseudomonadati</taxon>
        <taxon>Pseudomonadota</taxon>
        <taxon>Betaproteobacteria</taxon>
        <taxon>Burkholderiales</taxon>
        <taxon>Oxalobacteraceae</taxon>
        <taxon>Noviherbaspirillum</taxon>
    </lineage>
</organism>
<accession>A0ABU6JGK4</accession>
<comment type="caution">
    <text evidence="2">The sequence shown here is derived from an EMBL/GenBank/DDBJ whole genome shotgun (WGS) entry which is preliminary data.</text>
</comment>
<dbReference type="Proteomes" id="UP001352263">
    <property type="component" value="Unassembled WGS sequence"/>
</dbReference>
<evidence type="ECO:0000313" key="2">
    <source>
        <dbReference type="EMBL" id="MEC4722668.1"/>
    </source>
</evidence>
<keyword evidence="3" id="KW-1185">Reference proteome</keyword>
<dbReference type="Gene3D" id="3.10.450.50">
    <property type="match status" value="1"/>
</dbReference>
<feature type="domain" description="SnoaL-like" evidence="1">
    <location>
        <begin position="18"/>
        <end position="115"/>
    </location>
</feature>
<reference evidence="2 3" key="1">
    <citation type="submission" date="2023-10" db="EMBL/GenBank/DDBJ databases">
        <title>Noviherbaspirillum sp. CPCC 100848 genome assembly.</title>
        <authorList>
            <person name="Li X.Y."/>
            <person name="Fang X.M."/>
        </authorList>
    </citation>
    <scope>NUCLEOTIDE SEQUENCE [LARGE SCALE GENOMIC DNA]</scope>
    <source>
        <strain evidence="2 3">CPCC 100848</strain>
    </source>
</reference>
<dbReference type="SUPFAM" id="SSF54427">
    <property type="entry name" value="NTF2-like"/>
    <property type="match status" value="1"/>
</dbReference>
<dbReference type="RefSeq" id="WP_326509337.1">
    <property type="nucleotide sequence ID" value="NZ_JAWIIV010000034.1"/>
</dbReference>
<name>A0ABU6JGK4_9BURK</name>
<dbReference type="InterPro" id="IPR032710">
    <property type="entry name" value="NTF2-like_dom_sf"/>
</dbReference>
<dbReference type="EMBL" id="JAWIIV010000034">
    <property type="protein sequence ID" value="MEC4722668.1"/>
    <property type="molecule type" value="Genomic_DNA"/>
</dbReference>
<protein>
    <submittedName>
        <fullName evidence="2">PhzA/PhzB family protein</fullName>
    </submittedName>
</protein>
<evidence type="ECO:0000313" key="3">
    <source>
        <dbReference type="Proteomes" id="UP001352263"/>
    </source>
</evidence>
<proteinExistence type="predicted"/>
<dbReference type="InterPro" id="IPR037401">
    <property type="entry name" value="SnoaL-like"/>
</dbReference>
<evidence type="ECO:0000259" key="1">
    <source>
        <dbReference type="Pfam" id="PF12680"/>
    </source>
</evidence>
<sequence length="141" mass="15844">MTIASELLEQHLNTLVMDNARWKTLITDDIVWELPYAGAIGHPEKLEGRGAVETHVGWFLKAVSDFRFYDLRIMPGADPETAVAQVKAEGIINDTGHVYRQEYIVFLKASNGRIAVLREYFDPVRAAHALGTPILNTLPRE</sequence>